<reference evidence="2" key="1">
    <citation type="journal article" date="2023" name="Nat. Plants">
        <title>Single-cell RNA sequencing provides a high-resolution roadmap for understanding the multicellular compartmentation of specialized metabolism.</title>
        <authorList>
            <person name="Sun S."/>
            <person name="Shen X."/>
            <person name="Li Y."/>
            <person name="Li Y."/>
            <person name="Wang S."/>
            <person name="Li R."/>
            <person name="Zhang H."/>
            <person name="Shen G."/>
            <person name="Guo B."/>
            <person name="Wei J."/>
            <person name="Xu J."/>
            <person name="St-Pierre B."/>
            <person name="Chen S."/>
            <person name="Sun C."/>
        </authorList>
    </citation>
    <scope>NUCLEOTIDE SEQUENCE [LARGE SCALE GENOMIC DNA]</scope>
</reference>
<gene>
    <name evidence="1" type="ORF">M9H77_15644</name>
</gene>
<dbReference type="Proteomes" id="UP001060085">
    <property type="component" value="Linkage Group LG04"/>
</dbReference>
<organism evidence="1 2">
    <name type="scientific">Catharanthus roseus</name>
    <name type="common">Madagascar periwinkle</name>
    <name type="synonym">Vinca rosea</name>
    <dbReference type="NCBI Taxonomy" id="4058"/>
    <lineage>
        <taxon>Eukaryota</taxon>
        <taxon>Viridiplantae</taxon>
        <taxon>Streptophyta</taxon>
        <taxon>Embryophyta</taxon>
        <taxon>Tracheophyta</taxon>
        <taxon>Spermatophyta</taxon>
        <taxon>Magnoliopsida</taxon>
        <taxon>eudicotyledons</taxon>
        <taxon>Gunneridae</taxon>
        <taxon>Pentapetalae</taxon>
        <taxon>asterids</taxon>
        <taxon>lamiids</taxon>
        <taxon>Gentianales</taxon>
        <taxon>Apocynaceae</taxon>
        <taxon>Rauvolfioideae</taxon>
        <taxon>Vinceae</taxon>
        <taxon>Catharanthinae</taxon>
        <taxon>Catharanthus</taxon>
    </lineage>
</organism>
<accession>A0ACC0B101</accession>
<comment type="caution">
    <text evidence="1">The sequence shown here is derived from an EMBL/GenBank/DDBJ whole genome shotgun (WGS) entry which is preliminary data.</text>
</comment>
<evidence type="ECO:0000313" key="1">
    <source>
        <dbReference type="EMBL" id="KAI5665791.1"/>
    </source>
</evidence>
<dbReference type="EMBL" id="CM044704">
    <property type="protein sequence ID" value="KAI5665791.1"/>
    <property type="molecule type" value="Genomic_DNA"/>
</dbReference>
<sequence length="341" mass="37249">MSMAKLPVNISAPHQHAVTSFVPCFTPSLSSINTTKSFATRQRILVTVCSVSKMSIESTKQYENLALPVMVNAPTGQMGRAVLESAISAGLHPVPISLGGPDDEGKTIQVGEKEIKVHGTSDRERILSSIYEEYPTLVVVDYTVPSAVNENAELYCKVGVPFVMGTTGGDREQLFKTVRDSNNYAVISPQMGKQVVAFLASLEIAAEQFPGAFAGYNLQVMESHQASKLDTSGTAKAVISCFQKLGVSFDLEQVQKIRDPKTQVEMVGVPEEYLSGHAFHMYHLTSPDGTVTFEFQHNVCGRSIYADGTVDAVLFLAKKVRSKADKRIYDMIDVLREGNMR</sequence>
<name>A0ACC0B101_CATRO</name>
<keyword evidence="2" id="KW-1185">Reference proteome</keyword>
<proteinExistence type="predicted"/>
<protein>
    <submittedName>
        <fullName evidence="1">Uncharacterized protein</fullName>
    </submittedName>
</protein>
<evidence type="ECO:0000313" key="2">
    <source>
        <dbReference type="Proteomes" id="UP001060085"/>
    </source>
</evidence>